<evidence type="ECO:0008006" key="4">
    <source>
        <dbReference type="Google" id="ProtNLM"/>
    </source>
</evidence>
<keyword evidence="3" id="KW-1185">Reference proteome</keyword>
<name>A0ABR6EXN0_9SPHI</name>
<reference evidence="2 3" key="1">
    <citation type="submission" date="2019-11" db="EMBL/GenBank/DDBJ databases">
        <title>Description of Pedobacter sp. LMG 31462T.</title>
        <authorList>
            <person name="Carlier A."/>
            <person name="Qi S."/>
            <person name="Vandamme P."/>
        </authorList>
    </citation>
    <scope>NUCLEOTIDE SEQUENCE [LARGE SCALE GENOMIC DNA]</scope>
    <source>
        <strain evidence="2 3">LMG 31462</strain>
    </source>
</reference>
<keyword evidence="1" id="KW-0812">Transmembrane</keyword>
<feature type="transmembrane region" description="Helical" evidence="1">
    <location>
        <begin position="12"/>
        <end position="31"/>
    </location>
</feature>
<dbReference type="RefSeq" id="WP_182958472.1">
    <property type="nucleotide sequence ID" value="NZ_WNXC01000004.1"/>
</dbReference>
<keyword evidence="1" id="KW-1133">Transmembrane helix</keyword>
<dbReference type="Gene3D" id="2.30.180.10">
    <property type="entry name" value="FAS1 domain"/>
    <property type="match status" value="1"/>
</dbReference>
<keyword evidence="1" id="KW-0472">Membrane</keyword>
<sequence>MIKRNIQISSKRLAGYGLKVLLAVICCSAIFSCKKNDSPYYDYRNEVQEFDGDILAYLNANRSQYDSMLLVLDRLPALKDSLVNRKLTVFALNNKCFQTAISELNQARALQSKRKLSLQNSDILELDTMMSKYLIRGNYGTERLSPFVDGSYVESINHDYPMHILYKKINASGFEGGGPQVLTFSDPKGSIFVKFWERTQTVAVNIKAKNGVIHILSPGHVFGFNEFVKRINK</sequence>
<dbReference type="EMBL" id="WNXC01000004">
    <property type="protein sequence ID" value="MBB2150038.1"/>
    <property type="molecule type" value="Genomic_DNA"/>
</dbReference>
<comment type="caution">
    <text evidence="2">The sequence shown here is derived from an EMBL/GenBank/DDBJ whole genome shotgun (WGS) entry which is preliminary data.</text>
</comment>
<gene>
    <name evidence="2" type="ORF">GM920_14135</name>
</gene>
<accession>A0ABR6EXN0</accession>
<evidence type="ECO:0000313" key="3">
    <source>
        <dbReference type="Proteomes" id="UP000636110"/>
    </source>
</evidence>
<evidence type="ECO:0000256" key="1">
    <source>
        <dbReference type="SAM" id="Phobius"/>
    </source>
</evidence>
<evidence type="ECO:0000313" key="2">
    <source>
        <dbReference type="EMBL" id="MBB2150038.1"/>
    </source>
</evidence>
<dbReference type="PROSITE" id="PS51257">
    <property type="entry name" value="PROKAR_LIPOPROTEIN"/>
    <property type="match status" value="1"/>
</dbReference>
<organism evidence="2 3">
    <name type="scientific">Pedobacter gandavensis</name>
    <dbReference type="NCBI Taxonomy" id="2679963"/>
    <lineage>
        <taxon>Bacteria</taxon>
        <taxon>Pseudomonadati</taxon>
        <taxon>Bacteroidota</taxon>
        <taxon>Sphingobacteriia</taxon>
        <taxon>Sphingobacteriales</taxon>
        <taxon>Sphingobacteriaceae</taxon>
        <taxon>Pedobacter</taxon>
    </lineage>
</organism>
<proteinExistence type="predicted"/>
<protein>
    <recommendedName>
        <fullName evidence="4">FAS1 domain-containing protein</fullName>
    </recommendedName>
</protein>
<dbReference type="Proteomes" id="UP000636110">
    <property type="component" value="Unassembled WGS sequence"/>
</dbReference>
<dbReference type="InterPro" id="IPR036378">
    <property type="entry name" value="FAS1_dom_sf"/>
</dbReference>